<feature type="signal peptide" evidence="12">
    <location>
        <begin position="1"/>
        <end position="20"/>
    </location>
</feature>
<keyword evidence="5 12" id="KW-0732">Signal</keyword>
<feature type="chain" id="PRO_5018104750" evidence="12">
    <location>
        <begin position="21"/>
        <end position="946"/>
    </location>
</feature>
<evidence type="ECO:0000256" key="1">
    <source>
        <dbReference type="ARBA" id="ARBA00004571"/>
    </source>
</evidence>
<proteinExistence type="inferred from homology"/>
<keyword evidence="6 11" id="KW-0798">TonB box</keyword>
<comment type="caution">
    <text evidence="15">The sequence shown here is derived from an EMBL/GenBank/DDBJ whole genome shotgun (WGS) entry which is preliminary data.</text>
</comment>
<dbReference type="AlphaFoldDB" id="A0A3N0F1X0"/>
<dbReference type="Pfam" id="PF13715">
    <property type="entry name" value="CarbopepD_reg_2"/>
    <property type="match status" value="1"/>
</dbReference>
<comment type="similarity">
    <text evidence="10 11">Belongs to the TonB-dependent receptor family.</text>
</comment>
<keyword evidence="2 10" id="KW-0813">Transport</keyword>
<accession>A0A3N0F1X0</accession>
<dbReference type="Gene3D" id="2.60.40.1120">
    <property type="entry name" value="Carboxypeptidase-like, regulatory domain"/>
    <property type="match status" value="1"/>
</dbReference>
<dbReference type="OrthoDB" id="1109208at2"/>
<dbReference type="PANTHER" id="PTHR30069:SF29">
    <property type="entry name" value="HEMOGLOBIN AND HEMOGLOBIN-HAPTOGLOBIN-BINDING PROTEIN 1-RELATED"/>
    <property type="match status" value="1"/>
</dbReference>
<dbReference type="InterPro" id="IPR012910">
    <property type="entry name" value="Plug_dom"/>
</dbReference>
<evidence type="ECO:0000256" key="3">
    <source>
        <dbReference type="ARBA" id="ARBA00022452"/>
    </source>
</evidence>
<dbReference type="Pfam" id="PF07715">
    <property type="entry name" value="Plug"/>
    <property type="match status" value="1"/>
</dbReference>
<dbReference type="SUPFAM" id="SSF56935">
    <property type="entry name" value="Porins"/>
    <property type="match status" value="1"/>
</dbReference>
<dbReference type="GO" id="GO:0015344">
    <property type="term" value="F:siderophore uptake transmembrane transporter activity"/>
    <property type="evidence" value="ECO:0007669"/>
    <property type="project" value="TreeGrafter"/>
</dbReference>
<dbReference type="InterPro" id="IPR036942">
    <property type="entry name" value="Beta-barrel_TonB_sf"/>
</dbReference>
<evidence type="ECO:0000256" key="8">
    <source>
        <dbReference type="ARBA" id="ARBA00023170"/>
    </source>
</evidence>
<gene>
    <name evidence="15" type="ORF">ED312_01965</name>
</gene>
<evidence type="ECO:0000313" key="16">
    <source>
        <dbReference type="Proteomes" id="UP000267469"/>
    </source>
</evidence>
<protein>
    <submittedName>
        <fullName evidence="15">TonB-dependent receptor</fullName>
    </submittedName>
</protein>
<sequence length="946" mass="103919">MRTFIFALLFLWGVFSYAQTAVSGKVTDENGAPVPGANVVLVGKTVGAVTNMAGMFTLETSESPPFALTISSIGFASVTVEVAASGQEVNVRLREQETLLDEIVISASRTPERIFESPVTVERFGVREIKNTPSANFYDGLENLKGVDINTNSLTFKSVNTRGFASFANTRFVQLVDGMDNTSPALNFVLGNLVGMSELDVHSVELLPGASSALYGANAFNGILFMTSKNPFDYQGISAYLRSGITSQEAAGDNAFYDFGIRMAHAFSDKFAAKANFSYLRGKDWYAVNEEDVLNPGATRADPDYDGMNIYGDEVSTSIKSVANDMVALGLLPDGAQNLVPDQVVSRTGYAERDLTDYRAESVKADFSLHYRPFADDFEIIYNGRLGRGSTIYQGANRYALRDFFIQQHKLEFRNNNFFVRGYITAEKAGDSYDMRFTGINMNRLWKPDNQWFGEYVGAYLTAFQGGAGFAPGDAPASHAFARQIADSGRPEPGTAEFESAFRQVTGSPDLASGSRFQDNTKMRHIDANYNFSHWTESFADIQVGGSFREYVLNSYGTIFTDYDGPITYSEYGAYTQVQKKVLDERLKFTGSLRYDKSQLFDGFVSPRVSLGYTAGQNRNHNLRASFQTGFRNPTTQDLFIGLDAGRAVLIGSAEENLDRYVRTYELSDIGAMVAGSPTADISGRHAYEQAYSARSVQAFSASAEAGAPNPALLTIADVEKVKPEKVTAFEVGYRGQLQKVTIDASIYYNKYKDFIANETVVVPFYGALDLSDPVDLGTGPTPRALIALSQGDFQAYQAYTNSSADINSYGATLGLDAKVMGDFDLGVNYTFADFDFDEDKDPDFRPGFNTPKHKVKAHFGNTELFKNFGFNINWRWSDAFFWQASFADGNVPAFSVVDVQLNYRVPAVKSTFKVGGTNIGGNEYFTAVGTGLVGSQYYVSWVINP</sequence>
<comment type="subcellular location">
    <subcellularLocation>
        <location evidence="1 10">Cell outer membrane</location>
        <topology evidence="1 10">Multi-pass membrane protein</topology>
    </subcellularLocation>
</comment>
<evidence type="ECO:0000313" key="15">
    <source>
        <dbReference type="EMBL" id="RNL93977.1"/>
    </source>
</evidence>
<keyword evidence="9 10" id="KW-0998">Cell outer membrane</keyword>
<feature type="domain" description="TonB-dependent receptor-like beta-barrel" evidence="13">
    <location>
        <begin position="394"/>
        <end position="920"/>
    </location>
</feature>
<dbReference type="RefSeq" id="WP_123214321.1">
    <property type="nucleotide sequence ID" value="NZ_RJTM01000009.1"/>
</dbReference>
<dbReference type="EMBL" id="RJTM01000009">
    <property type="protein sequence ID" value="RNL93977.1"/>
    <property type="molecule type" value="Genomic_DNA"/>
</dbReference>
<keyword evidence="7 10" id="KW-0472">Membrane</keyword>
<keyword evidence="4 10" id="KW-0812">Transmembrane</keyword>
<evidence type="ECO:0000256" key="12">
    <source>
        <dbReference type="SAM" id="SignalP"/>
    </source>
</evidence>
<evidence type="ECO:0000256" key="6">
    <source>
        <dbReference type="ARBA" id="ARBA00023077"/>
    </source>
</evidence>
<evidence type="ECO:0000256" key="4">
    <source>
        <dbReference type="ARBA" id="ARBA00022692"/>
    </source>
</evidence>
<evidence type="ECO:0000256" key="7">
    <source>
        <dbReference type="ARBA" id="ARBA00023136"/>
    </source>
</evidence>
<dbReference type="Pfam" id="PF00593">
    <property type="entry name" value="TonB_dep_Rec_b-barrel"/>
    <property type="match status" value="1"/>
</dbReference>
<dbReference type="GO" id="GO:0009279">
    <property type="term" value="C:cell outer membrane"/>
    <property type="evidence" value="ECO:0007669"/>
    <property type="project" value="UniProtKB-SubCell"/>
</dbReference>
<dbReference type="PROSITE" id="PS52016">
    <property type="entry name" value="TONB_DEPENDENT_REC_3"/>
    <property type="match status" value="1"/>
</dbReference>
<evidence type="ECO:0000259" key="14">
    <source>
        <dbReference type="Pfam" id="PF07715"/>
    </source>
</evidence>
<dbReference type="GO" id="GO:0044718">
    <property type="term" value="P:siderophore transmembrane transport"/>
    <property type="evidence" value="ECO:0007669"/>
    <property type="project" value="TreeGrafter"/>
</dbReference>
<dbReference type="InterPro" id="IPR000531">
    <property type="entry name" value="Beta-barrel_TonB"/>
</dbReference>
<dbReference type="InterPro" id="IPR039426">
    <property type="entry name" value="TonB-dep_rcpt-like"/>
</dbReference>
<dbReference type="InterPro" id="IPR008969">
    <property type="entry name" value="CarboxyPept-like_regulatory"/>
</dbReference>
<evidence type="ECO:0000256" key="11">
    <source>
        <dbReference type="RuleBase" id="RU003357"/>
    </source>
</evidence>
<dbReference type="Proteomes" id="UP000267469">
    <property type="component" value="Unassembled WGS sequence"/>
</dbReference>
<evidence type="ECO:0000256" key="5">
    <source>
        <dbReference type="ARBA" id="ARBA00022729"/>
    </source>
</evidence>
<dbReference type="Gene3D" id="2.40.170.20">
    <property type="entry name" value="TonB-dependent receptor, beta-barrel domain"/>
    <property type="match status" value="1"/>
</dbReference>
<dbReference type="SUPFAM" id="SSF49464">
    <property type="entry name" value="Carboxypeptidase regulatory domain-like"/>
    <property type="match status" value="1"/>
</dbReference>
<evidence type="ECO:0000256" key="2">
    <source>
        <dbReference type="ARBA" id="ARBA00022448"/>
    </source>
</evidence>
<feature type="domain" description="TonB-dependent receptor plug" evidence="14">
    <location>
        <begin position="115"/>
        <end position="223"/>
    </location>
</feature>
<keyword evidence="16" id="KW-1185">Reference proteome</keyword>
<organism evidence="15 16">
    <name type="scientific">Sinomicrobium pectinilyticum</name>
    <dbReference type="NCBI Taxonomy" id="1084421"/>
    <lineage>
        <taxon>Bacteria</taxon>
        <taxon>Pseudomonadati</taxon>
        <taxon>Bacteroidota</taxon>
        <taxon>Flavobacteriia</taxon>
        <taxon>Flavobacteriales</taxon>
        <taxon>Flavobacteriaceae</taxon>
        <taxon>Sinomicrobium</taxon>
    </lineage>
</organism>
<keyword evidence="3 10" id="KW-1134">Transmembrane beta strand</keyword>
<dbReference type="Gene3D" id="2.170.130.10">
    <property type="entry name" value="TonB-dependent receptor, plug domain"/>
    <property type="match status" value="1"/>
</dbReference>
<evidence type="ECO:0000256" key="9">
    <source>
        <dbReference type="ARBA" id="ARBA00023237"/>
    </source>
</evidence>
<dbReference type="PANTHER" id="PTHR30069">
    <property type="entry name" value="TONB-DEPENDENT OUTER MEMBRANE RECEPTOR"/>
    <property type="match status" value="1"/>
</dbReference>
<dbReference type="InterPro" id="IPR037066">
    <property type="entry name" value="Plug_dom_sf"/>
</dbReference>
<reference evidence="15 16" key="1">
    <citation type="submission" date="2018-10" db="EMBL/GenBank/DDBJ databases">
        <title>Sinomicrobium pectinilyticum sp. nov., a pectinase-producing bacterium isolated from alkaline and saline soil, and emended description of the genus Sinomicrobium.</title>
        <authorList>
            <person name="Cheng B."/>
            <person name="Li C."/>
            <person name="Lai Q."/>
            <person name="Du M."/>
            <person name="Shao Z."/>
            <person name="Xu P."/>
            <person name="Yang C."/>
        </authorList>
    </citation>
    <scope>NUCLEOTIDE SEQUENCE [LARGE SCALE GENOMIC DNA]</scope>
    <source>
        <strain evidence="15 16">5DNS001</strain>
    </source>
</reference>
<name>A0A3N0F1X0_SINP1</name>
<keyword evidence="8 15" id="KW-0675">Receptor</keyword>
<evidence type="ECO:0000259" key="13">
    <source>
        <dbReference type="Pfam" id="PF00593"/>
    </source>
</evidence>
<evidence type="ECO:0000256" key="10">
    <source>
        <dbReference type="PROSITE-ProRule" id="PRU01360"/>
    </source>
</evidence>